<evidence type="ECO:0000313" key="2">
    <source>
        <dbReference type="Proteomes" id="UP000001600"/>
    </source>
</evidence>
<name>B9JPT2_RHIR8</name>
<protein>
    <submittedName>
        <fullName evidence="1">Uncharacterized protein</fullName>
    </submittedName>
</protein>
<reference evidence="1 2" key="1">
    <citation type="journal article" date="2009" name="J. Bacteriol.">
        <title>Genome sequences of three Agrobacterium biovars help elucidate the evolution of multichromosome genomes in bacteria.</title>
        <authorList>
            <person name="Slater S.C."/>
            <person name="Goldman B.S."/>
            <person name="Goodner B."/>
            <person name="Setubal J.C."/>
            <person name="Farrand S.K."/>
            <person name="Nester E.W."/>
            <person name="Burr T.J."/>
            <person name="Banta L."/>
            <person name="Dickerman A.W."/>
            <person name="Paulsen I."/>
            <person name="Otten L."/>
            <person name="Suen G."/>
            <person name="Welch R."/>
            <person name="Almeida N.F."/>
            <person name="Arnold F."/>
            <person name="Burton O.T."/>
            <person name="Du Z."/>
            <person name="Ewing A."/>
            <person name="Godsy E."/>
            <person name="Heisel S."/>
            <person name="Houmiel K.L."/>
            <person name="Jhaveri J."/>
            <person name="Lu J."/>
            <person name="Miller N.M."/>
            <person name="Norton S."/>
            <person name="Chen Q."/>
            <person name="Phoolcharoen W."/>
            <person name="Ohlin V."/>
            <person name="Ondrusek D."/>
            <person name="Pride N."/>
            <person name="Stricklin S.L."/>
            <person name="Sun J."/>
            <person name="Wheeler C."/>
            <person name="Wilson L."/>
            <person name="Zhu H."/>
            <person name="Wood D.W."/>
        </authorList>
    </citation>
    <scope>NUCLEOTIDE SEQUENCE [LARGE SCALE GENOMIC DNA]</scope>
    <source>
        <strain evidence="2">K84 / ATCC BAA-868</strain>
        <plasmid evidence="1 2">pAtK84c</plasmid>
    </source>
</reference>
<dbReference type="KEGG" id="ara:Arad_12079"/>
<keyword evidence="1" id="KW-0614">Plasmid</keyword>
<dbReference type="EMBL" id="CP000631">
    <property type="protein sequence ID" value="ACM31151.1"/>
    <property type="molecule type" value="Genomic_DNA"/>
</dbReference>
<dbReference type="Proteomes" id="UP000001600">
    <property type="component" value="Plasmid pAtK84c"/>
</dbReference>
<sequence length="58" mass="6586">MIVRMCSYGKMTDDAGEVGISLRAFLRKSCVSYRFFADGERPHIQKFLGAILLVRPHP</sequence>
<accession>B9JPT2</accession>
<organism evidence="1 2">
    <name type="scientific">Rhizobium rhizogenes (strain K84 / ATCC BAA-868)</name>
    <name type="common">Agrobacterium radiobacter</name>
    <dbReference type="NCBI Taxonomy" id="311403"/>
    <lineage>
        <taxon>Bacteria</taxon>
        <taxon>Pseudomonadati</taxon>
        <taxon>Pseudomonadota</taxon>
        <taxon>Alphaproteobacteria</taxon>
        <taxon>Hyphomicrobiales</taxon>
        <taxon>Rhizobiaceae</taxon>
        <taxon>Rhizobium/Agrobacterium group</taxon>
        <taxon>Rhizobium</taxon>
    </lineage>
</organism>
<dbReference type="AlphaFoldDB" id="B9JPT2"/>
<evidence type="ECO:0000313" key="1">
    <source>
        <dbReference type="EMBL" id="ACM31151.1"/>
    </source>
</evidence>
<dbReference type="HOGENOM" id="CLU_2969056_0_0_5"/>
<geneLocation type="plasmid" evidence="1 2">
    <name>pAtK84c</name>
</geneLocation>
<gene>
    <name evidence="1" type="ordered locus">Arad_12079</name>
</gene>
<proteinExistence type="predicted"/>